<evidence type="ECO:0000313" key="2">
    <source>
        <dbReference type="EMBL" id="GEP58832.1"/>
    </source>
</evidence>
<protein>
    <recommendedName>
        <fullName evidence="4">Copper chaperone PCu(A)C</fullName>
    </recommendedName>
</protein>
<dbReference type="RefSeq" id="WP_170303451.1">
    <property type="nucleotide sequence ID" value="NZ_BKAJ01000111.1"/>
</dbReference>
<dbReference type="SUPFAM" id="SSF110087">
    <property type="entry name" value="DR1885-like metal-binding protein"/>
    <property type="match status" value="1"/>
</dbReference>
<proteinExistence type="predicted"/>
<name>A0A512NIT9_9HYPH</name>
<evidence type="ECO:0000256" key="1">
    <source>
        <dbReference type="SAM" id="MobiDB-lite"/>
    </source>
</evidence>
<evidence type="ECO:0008006" key="4">
    <source>
        <dbReference type="Google" id="ProtNLM"/>
    </source>
</evidence>
<dbReference type="InterPro" id="IPR058248">
    <property type="entry name" value="Lxx211020-like"/>
</dbReference>
<dbReference type="Proteomes" id="UP000321058">
    <property type="component" value="Unassembled WGS sequence"/>
</dbReference>
<accession>A0A512NIT9</accession>
<gene>
    <name evidence="2" type="ORF">RSO01_59980</name>
</gene>
<sequence>MVSWFRRPKEAPPSTPAAVHGSLEMHKPWARSSSHRLPANVAGAFLLITNKGSADDRLVAASSPLAERVELHGIKVVGPDIDMRPLANGVVIQAGHTATLKPRGYHLLLQGVKAPLAKGSTLPVTLTFEKAGAVAVEFAVEEPGPIGEAILHEEHHRG</sequence>
<dbReference type="Gene3D" id="2.60.40.1890">
    <property type="entry name" value="PCu(A)C copper chaperone"/>
    <property type="match status" value="1"/>
</dbReference>
<dbReference type="EMBL" id="BKAJ01000111">
    <property type="protein sequence ID" value="GEP58832.1"/>
    <property type="molecule type" value="Genomic_DNA"/>
</dbReference>
<comment type="caution">
    <text evidence="2">The sequence shown here is derived from an EMBL/GenBank/DDBJ whole genome shotgun (WGS) entry which is preliminary data.</text>
</comment>
<dbReference type="PANTHER" id="PTHR36302">
    <property type="entry name" value="BLR7088 PROTEIN"/>
    <property type="match status" value="1"/>
</dbReference>
<dbReference type="InterPro" id="IPR007410">
    <property type="entry name" value="LpqE-like"/>
</dbReference>
<keyword evidence="3" id="KW-1185">Reference proteome</keyword>
<dbReference type="PANTHER" id="PTHR36302:SF1">
    <property type="entry name" value="COPPER CHAPERONE PCU(A)C"/>
    <property type="match status" value="1"/>
</dbReference>
<dbReference type="Pfam" id="PF04314">
    <property type="entry name" value="PCuAC"/>
    <property type="match status" value="1"/>
</dbReference>
<organism evidence="2 3">
    <name type="scientific">Reyranella soli</name>
    <dbReference type="NCBI Taxonomy" id="1230389"/>
    <lineage>
        <taxon>Bacteria</taxon>
        <taxon>Pseudomonadati</taxon>
        <taxon>Pseudomonadota</taxon>
        <taxon>Alphaproteobacteria</taxon>
        <taxon>Hyphomicrobiales</taxon>
        <taxon>Reyranellaceae</taxon>
        <taxon>Reyranella</taxon>
    </lineage>
</organism>
<evidence type="ECO:0000313" key="3">
    <source>
        <dbReference type="Proteomes" id="UP000321058"/>
    </source>
</evidence>
<dbReference type="AlphaFoldDB" id="A0A512NIT9"/>
<feature type="region of interest" description="Disordered" evidence="1">
    <location>
        <begin position="1"/>
        <end position="20"/>
    </location>
</feature>
<reference evidence="2 3" key="1">
    <citation type="submission" date="2019-07" db="EMBL/GenBank/DDBJ databases">
        <title>Whole genome shotgun sequence of Reyranella soli NBRC 108950.</title>
        <authorList>
            <person name="Hosoyama A."/>
            <person name="Uohara A."/>
            <person name="Ohji S."/>
            <person name="Ichikawa N."/>
        </authorList>
    </citation>
    <scope>NUCLEOTIDE SEQUENCE [LARGE SCALE GENOMIC DNA]</scope>
    <source>
        <strain evidence="2 3">NBRC 108950</strain>
    </source>
</reference>
<dbReference type="InterPro" id="IPR036182">
    <property type="entry name" value="PCuAC_sf"/>
</dbReference>